<keyword evidence="2" id="KW-0963">Cytoplasm</keyword>
<reference evidence="11 12" key="1">
    <citation type="submission" date="2011-03" db="EMBL/GenBank/DDBJ databases">
        <title>The complete genome of Archaeoglobus veneficus SNP6.</title>
        <authorList>
            <consortium name="US DOE Joint Genome Institute (JGI-PGF)"/>
            <person name="Lucas S."/>
            <person name="Copeland A."/>
            <person name="Lapidus A."/>
            <person name="Bruce D."/>
            <person name="Goodwin L."/>
            <person name="Pitluck S."/>
            <person name="Kyrpides N."/>
            <person name="Mavromatis K."/>
            <person name="Pagani I."/>
            <person name="Ivanova N."/>
            <person name="Mikhailova N."/>
            <person name="Lu M."/>
            <person name="Detter J.C."/>
            <person name="Tapia R."/>
            <person name="Han C."/>
            <person name="Land M."/>
            <person name="Hauser L."/>
            <person name="Markowitz V."/>
            <person name="Cheng J.-F."/>
            <person name="Hugenholtz P."/>
            <person name="Woyke T."/>
            <person name="Wu D."/>
            <person name="Spring S."/>
            <person name="Brambilla E."/>
            <person name="Klenk H.-P."/>
            <person name="Eisen J.A."/>
        </authorList>
    </citation>
    <scope>NUCLEOTIDE SEQUENCE [LARGE SCALE GENOMIC DNA]</scope>
    <source>
        <strain>SNP6</strain>
    </source>
</reference>
<organism evidence="11 12">
    <name type="scientific">Archaeoglobus veneficus (strain DSM 11195 / SNP6)</name>
    <dbReference type="NCBI Taxonomy" id="693661"/>
    <lineage>
        <taxon>Archaea</taxon>
        <taxon>Methanobacteriati</taxon>
        <taxon>Methanobacteriota</taxon>
        <taxon>Archaeoglobi</taxon>
        <taxon>Archaeoglobales</taxon>
        <taxon>Archaeoglobaceae</taxon>
        <taxon>Archaeoglobus</taxon>
    </lineage>
</organism>
<dbReference type="PROSITE" id="PS51684">
    <property type="entry name" value="SAM_MT_TRM5_TYW2"/>
    <property type="match status" value="1"/>
</dbReference>
<proteinExistence type="predicted"/>
<keyword evidence="6" id="KW-0819">tRNA processing</keyword>
<dbReference type="STRING" id="693661.Arcve_1022"/>
<dbReference type="GO" id="GO:0052906">
    <property type="term" value="F:tRNA (guanine(37)-N1)-methyltransferase activity"/>
    <property type="evidence" value="ECO:0007669"/>
    <property type="project" value="UniProtKB-EC"/>
</dbReference>
<evidence type="ECO:0000256" key="5">
    <source>
        <dbReference type="ARBA" id="ARBA00022691"/>
    </source>
</evidence>
<protein>
    <recommendedName>
        <fullName evidence="1">tRNA (guanine(37)-N(1))-methyltransferase</fullName>
        <ecNumber evidence="1">2.1.1.228</ecNumber>
    </recommendedName>
    <alternativeName>
        <fullName evidence="7">M1G-methyltransferase</fullName>
    </alternativeName>
    <alternativeName>
        <fullName evidence="8">tRNA [GM37] methyltransferase</fullName>
    </alternativeName>
</protein>
<keyword evidence="3" id="KW-0489">Methyltransferase</keyword>
<dbReference type="eggNOG" id="arCOG00033">
    <property type="taxonomic scope" value="Archaea"/>
</dbReference>
<evidence type="ECO:0000256" key="8">
    <source>
        <dbReference type="ARBA" id="ARBA00033392"/>
    </source>
</evidence>
<dbReference type="InterPro" id="IPR056743">
    <property type="entry name" value="TRM5-TYW2-like_MTfase"/>
</dbReference>
<evidence type="ECO:0000256" key="2">
    <source>
        <dbReference type="ARBA" id="ARBA00022490"/>
    </source>
</evidence>
<dbReference type="RefSeq" id="WP_013683697.1">
    <property type="nucleotide sequence ID" value="NC_015320.1"/>
</dbReference>
<feature type="domain" description="SAM-dependent methyltransferase TRM5/TYW2-type" evidence="10">
    <location>
        <begin position="23"/>
        <end position="273"/>
    </location>
</feature>
<dbReference type="InterPro" id="IPR030382">
    <property type="entry name" value="MeTrfase_TRM5/TYW2"/>
</dbReference>
<evidence type="ECO:0000256" key="3">
    <source>
        <dbReference type="ARBA" id="ARBA00022603"/>
    </source>
</evidence>
<dbReference type="PANTHER" id="PTHR23245:SF36">
    <property type="entry name" value="TRNA (GUANINE(37)-N1)-METHYLTRANSFERASE"/>
    <property type="match status" value="1"/>
</dbReference>
<dbReference type="Proteomes" id="UP000008136">
    <property type="component" value="Chromosome"/>
</dbReference>
<dbReference type="KEGG" id="ave:Arcve_1022"/>
<evidence type="ECO:0000256" key="1">
    <source>
        <dbReference type="ARBA" id="ARBA00012807"/>
    </source>
</evidence>
<accession>F2KT03</accession>
<dbReference type="GO" id="GO:0005737">
    <property type="term" value="C:cytoplasm"/>
    <property type="evidence" value="ECO:0007669"/>
    <property type="project" value="TreeGrafter"/>
</dbReference>
<dbReference type="SUPFAM" id="SSF53335">
    <property type="entry name" value="S-adenosyl-L-methionine-dependent methyltransferases"/>
    <property type="match status" value="1"/>
</dbReference>
<evidence type="ECO:0000256" key="9">
    <source>
        <dbReference type="ARBA" id="ARBA00047783"/>
    </source>
</evidence>
<dbReference type="CDD" id="cd02440">
    <property type="entry name" value="AdoMet_MTases"/>
    <property type="match status" value="1"/>
</dbReference>
<dbReference type="Pfam" id="PF25133">
    <property type="entry name" value="TYW2_N_2"/>
    <property type="match status" value="1"/>
</dbReference>
<name>F2KT03_ARCVS</name>
<dbReference type="EMBL" id="CP002588">
    <property type="protein sequence ID" value="AEA47033.1"/>
    <property type="molecule type" value="Genomic_DNA"/>
</dbReference>
<dbReference type="Gene3D" id="3.40.50.150">
    <property type="entry name" value="Vaccinia Virus protein VP39"/>
    <property type="match status" value="1"/>
</dbReference>
<dbReference type="HOGENOM" id="CLU_022610_0_0_2"/>
<evidence type="ECO:0000256" key="7">
    <source>
        <dbReference type="ARBA" id="ARBA00029736"/>
    </source>
</evidence>
<dbReference type="OrthoDB" id="8079at2157"/>
<evidence type="ECO:0000313" key="12">
    <source>
        <dbReference type="Proteomes" id="UP000008136"/>
    </source>
</evidence>
<dbReference type="PANTHER" id="PTHR23245">
    <property type="entry name" value="TRNA METHYLTRANSFERASE"/>
    <property type="match status" value="1"/>
</dbReference>
<dbReference type="EC" id="2.1.1.228" evidence="1"/>
<dbReference type="AlphaFoldDB" id="F2KT03"/>
<evidence type="ECO:0000256" key="6">
    <source>
        <dbReference type="ARBA" id="ARBA00022694"/>
    </source>
</evidence>
<keyword evidence="5" id="KW-0949">S-adenosyl-L-methionine</keyword>
<keyword evidence="4" id="KW-0808">Transferase</keyword>
<dbReference type="Pfam" id="PF02475">
    <property type="entry name" value="TRM5-TYW2_MTfase"/>
    <property type="match status" value="1"/>
</dbReference>
<evidence type="ECO:0000259" key="10">
    <source>
        <dbReference type="PROSITE" id="PS51684"/>
    </source>
</evidence>
<gene>
    <name evidence="11" type="ordered locus">Arcve_1022</name>
</gene>
<evidence type="ECO:0000313" key="11">
    <source>
        <dbReference type="EMBL" id="AEA47033.1"/>
    </source>
</evidence>
<sequence>MSLREMLKGKVSDEELAKVRRSFEIIGDIVITDIPDEILHLKDLIVDAILKKHKHVKTILRKVGEVEGPYRVAKYEVIYGGETETIAKEHGCRFLLDPTKVYYSIKLSGERERIAKLVKPGERVLVMFAGVGPFAIVIAKLAKPSEVVGVELNPAAVEYFRRNVELNKVENVKVYGGDVREIVPKLEGGFDRVLMPSPQIAESFVDVAAMKVKEGGYVHYYTFAGVEEEEELPRKVEELFKAHGVECKAEFMRKCGNFAPYVNRYVVDLKVLRKQPR</sequence>
<dbReference type="Gene3D" id="3.30.300.110">
    <property type="entry name" value="Met-10+ protein-like domains"/>
    <property type="match status" value="1"/>
</dbReference>
<dbReference type="GeneID" id="10395283"/>
<dbReference type="FunFam" id="3.30.300.110:FF:000001">
    <property type="entry name" value="tRNA (guanine(37)-N1)-methyltransferase"/>
    <property type="match status" value="1"/>
</dbReference>
<dbReference type="InterPro" id="IPR029063">
    <property type="entry name" value="SAM-dependent_MTases_sf"/>
</dbReference>
<dbReference type="GO" id="GO:0002939">
    <property type="term" value="P:tRNA N1-guanine methylation"/>
    <property type="evidence" value="ECO:0007669"/>
    <property type="project" value="TreeGrafter"/>
</dbReference>
<evidence type="ECO:0000256" key="4">
    <source>
        <dbReference type="ARBA" id="ARBA00022679"/>
    </source>
</evidence>
<dbReference type="InterPro" id="IPR056744">
    <property type="entry name" value="TRM5/TYW2-like_N"/>
</dbReference>
<comment type="catalytic activity">
    <reaction evidence="9">
        <text>guanosine(37) in tRNA + S-adenosyl-L-methionine = N(1)-methylguanosine(37) in tRNA + S-adenosyl-L-homocysteine + H(+)</text>
        <dbReference type="Rhea" id="RHEA:36899"/>
        <dbReference type="Rhea" id="RHEA-COMP:10145"/>
        <dbReference type="Rhea" id="RHEA-COMP:10147"/>
        <dbReference type="ChEBI" id="CHEBI:15378"/>
        <dbReference type="ChEBI" id="CHEBI:57856"/>
        <dbReference type="ChEBI" id="CHEBI:59789"/>
        <dbReference type="ChEBI" id="CHEBI:73542"/>
        <dbReference type="ChEBI" id="CHEBI:74269"/>
        <dbReference type="EC" id="2.1.1.228"/>
    </reaction>
</comment>
<keyword evidence="12" id="KW-1185">Reference proteome</keyword>